<sequence>MEVAKKAEVEAKKIRTPKGHFVVYVGIEMRRFVVPMSYLKNPTFQRLLEKAADEHGFDNPDGIVLPCDASTFQGLIAF</sequence>
<accession>A0ACB9PFV9</accession>
<comment type="caution">
    <text evidence="1">The sequence shown here is derived from an EMBL/GenBank/DDBJ whole genome shotgun (WGS) entry which is preliminary data.</text>
</comment>
<evidence type="ECO:0000313" key="1">
    <source>
        <dbReference type="EMBL" id="KAI4346381.1"/>
    </source>
</evidence>
<keyword evidence="2" id="KW-1185">Reference proteome</keyword>
<name>A0ACB9PFV9_BAUVA</name>
<reference evidence="1 2" key="1">
    <citation type="journal article" date="2022" name="DNA Res.">
        <title>Chromosomal-level genome assembly of the orchid tree Bauhinia variegata (Leguminosae; Cercidoideae) supports the allotetraploid origin hypothesis of Bauhinia.</title>
        <authorList>
            <person name="Zhong Y."/>
            <person name="Chen Y."/>
            <person name="Zheng D."/>
            <person name="Pang J."/>
            <person name="Liu Y."/>
            <person name="Luo S."/>
            <person name="Meng S."/>
            <person name="Qian L."/>
            <person name="Wei D."/>
            <person name="Dai S."/>
            <person name="Zhou R."/>
        </authorList>
    </citation>
    <scope>NUCLEOTIDE SEQUENCE [LARGE SCALE GENOMIC DNA]</scope>
    <source>
        <strain evidence="1">BV-YZ2020</strain>
    </source>
</reference>
<organism evidence="1 2">
    <name type="scientific">Bauhinia variegata</name>
    <name type="common">Purple orchid tree</name>
    <name type="synonym">Phanera variegata</name>
    <dbReference type="NCBI Taxonomy" id="167791"/>
    <lineage>
        <taxon>Eukaryota</taxon>
        <taxon>Viridiplantae</taxon>
        <taxon>Streptophyta</taxon>
        <taxon>Embryophyta</taxon>
        <taxon>Tracheophyta</taxon>
        <taxon>Spermatophyta</taxon>
        <taxon>Magnoliopsida</taxon>
        <taxon>eudicotyledons</taxon>
        <taxon>Gunneridae</taxon>
        <taxon>Pentapetalae</taxon>
        <taxon>rosids</taxon>
        <taxon>fabids</taxon>
        <taxon>Fabales</taxon>
        <taxon>Fabaceae</taxon>
        <taxon>Cercidoideae</taxon>
        <taxon>Cercideae</taxon>
        <taxon>Bauhiniinae</taxon>
        <taxon>Bauhinia</taxon>
    </lineage>
</organism>
<protein>
    <submittedName>
        <fullName evidence="1">Uncharacterized protein</fullName>
    </submittedName>
</protein>
<dbReference type="Proteomes" id="UP000828941">
    <property type="component" value="Chromosome 4"/>
</dbReference>
<evidence type="ECO:0000313" key="2">
    <source>
        <dbReference type="Proteomes" id="UP000828941"/>
    </source>
</evidence>
<dbReference type="EMBL" id="CM039429">
    <property type="protein sequence ID" value="KAI4346381.1"/>
    <property type="molecule type" value="Genomic_DNA"/>
</dbReference>
<gene>
    <name evidence="1" type="ORF">L6164_007279</name>
</gene>
<proteinExistence type="predicted"/>